<dbReference type="GO" id="GO:0071897">
    <property type="term" value="P:DNA biosynthetic process"/>
    <property type="evidence" value="ECO:0007669"/>
    <property type="project" value="UniProtKB-ARBA"/>
</dbReference>
<evidence type="ECO:0000313" key="2">
    <source>
        <dbReference type="Proteomes" id="UP000719412"/>
    </source>
</evidence>
<evidence type="ECO:0008006" key="3">
    <source>
        <dbReference type="Google" id="ProtNLM"/>
    </source>
</evidence>
<dbReference type="AlphaFoldDB" id="A0A8J6LGB4"/>
<name>A0A8J6LGB4_TENMO</name>
<dbReference type="InterPro" id="IPR053134">
    <property type="entry name" value="RNA-dir_DNA_polymerase"/>
</dbReference>
<reference evidence="1" key="1">
    <citation type="journal article" date="2020" name="J Insects Food Feed">
        <title>The yellow mealworm (Tenebrio molitor) genome: a resource for the emerging insects as food and feed industry.</title>
        <authorList>
            <person name="Eriksson T."/>
            <person name="Andere A."/>
            <person name="Kelstrup H."/>
            <person name="Emery V."/>
            <person name="Picard C."/>
        </authorList>
    </citation>
    <scope>NUCLEOTIDE SEQUENCE</scope>
    <source>
        <strain evidence="1">Stoneville</strain>
        <tissue evidence="1">Whole head</tissue>
    </source>
</reference>
<organism evidence="1 2">
    <name type="scientific">Tenebrio molitor</name>
    <name type="common">Yellow mealworm beetle</name>
    <dbReference type="NCBI Taxonomy" id="7067"/>
    <lineage>
        <taxon>Eukaryota</taxon>
        <taxon>Metazoa</taxon>
        <taxon>Ecdysozoa</taxon>
        <taxon>Arthropoda</taxon>
        <taxon>Hexapoda</taxon>
        <taxon>Insecta</taxon>
        <taxon>Pterygota</taxon>
        <taxon>Neoptera</taxon>
        <taxon>Endopterygota</taxon>
        <taxon>Coleoptera</taxon>
        <taxon>Polyphaga</taxon>
        <taxon>Cucujiformia</taxon>
        <taxon>Tenebrionidae</taxon>
        <taxon>Tenebrio</taxon>
    </lineage>
</organism>
<protein>
    <recommendedName>
        <fullName evidence="3">Transposon Ty3-I Gag-Pol polyprotein</fullName>
    </recommendedName>
</protein>
<dbReference type="SUPFAM" id="SSF56672">
    <property type="entry name" value="DNA/RNA polymerases"/>
    <property type="match status" value="1"/>
</dbReference>
<dbReference type="PANTHER" id="PTHR24559">
    <property type="entry name" value="TRANSPOSON TY3-I GAG-POL POLYPROTEIN"/>
    <property type="match status" value="1"/>
</dbReference>
<keyword evidence="2" id="KW-1185">Reference proteome</keyword>
<proteinExistence type="predicted"/>
<dbReference type="Proteomes" id="UP000719412">
    <property type="component" value="Unassembled WGS sequence"/>
</dbReference>
<accession>A0A8J6LGB4</accession>
<evidence type="ECO:0000313" key="1">
    <source>
        <dbReference type="EMBL" id="KAH0820685.1"/>
    </source>
</evidence>
<dbReference type="Gene3D" id="3.10.10.10">
    <property type="entry name" value="HIV Type 1 Reverse Transcriptase, subunit A, domain 1"/>
    <property type="match status" value="1"/>
</dbReference>
<comment type="caution">
    <text evidence="1">The sequence shown here is derived from an EMBL/GenBank/DDBJ whole genome shotgun (WGS) entry which is preliminary data.</text>
</comment>
<sequence>MFKTNDVFARAWPCVPEKLATENVLRLTDLPLTDLPLDEIKVGPITSNQRLELIALITEFRDRLAPSLSELGCAKSTEMEIRLTEDKPFSYKPYRMARSEQEIVKNMVDELLEHNIVRESDSNYCSPVLLVKKKNGEQRLCIDYRKLNTMTMTMKPTNDISGRDGCRMAESVGRRNVWP</sequence>
<reference evidence="1" key="2">
    <citation type="submission" date="2021-08" db="EMBL/GenBank/DDBJ databases">
        <authorList>
            <person name="Eriksson T."/>
        </authorList>
    </citation>
    <scope>NUCLEOTIDE SEQUENCE</scope>
    <source>
        <strain evidence="1">Stoneville</strain>
        <tissue evidence="1">Whole head</tissue>
    </source>
</reference>
<dbReference type="PANTHER" id="PTHR24559:SF444">
    <property type="entry name" value="REVERSE TRANSCRIPTASE DOMAIN-CONTAINING PROTEIN"/>
    <property type="match status" value="1"/>
</dbReference>
<dbReference type="InterPro" id="IPR043502">
    <property type="entry name" value="DNA/RNA_pol_sf"/>
</dbReference>
<gene>
    <name evidence="1" type="ORF">GEV33_002106</name>
</gene>
<dbReference type="EMBL" id="JABDTM020011161">
    <property type="protein sequence ID" value="KAH0820685.1"/>
    <property type="molecule type" value="Genomic_DNA"/>
</dbReference>